<dbReference type="Pfam" id="PF00266">
    <property type="entry name" value="Aminotran_5"/>
    <property type="match status" value="1"/>
</dbReference>
<evidence type="ECO:0000256" key="1">
    <source>
        <dbReference type="ARBA" id="ARBA00022898"/>
    </source>
</evidence>
<evidence type="ECO:0000313" key="3">
    <source>
        <dbReference type="EMBL" id="BAZ94244.1"/>
    </source>
</evidence>
<dbReference type="PANTHER" id="PTHR43586">
    <property type="entry name" value="CYSTEINE DESULFURASE"/>
    <property type="match status" value="1"/>
</dbReference>
<reference evidence="3 4" key="1">
    <citation type="submission" date="2017-05" db="EMBL/GenBank/DDBJ databases">
        <title>Thiocyanate degradation by Thiohalobacter thiocyanaticus FOKN1.</title>
        <authorList>
            <person name="Oshiki M."/>
            <person name="Fukushima T."/>
            <person name="Kawano S."/>
            <person name="Nakagawa J."/>
        </authorList>
    </citation>
    <scope>NUCLEOTIDE SEQUENCE [LARGE SCALE GENOMIC DNA]</scope>
    <source>
        <strain evidence="3 4">FOKN1</strain>
    </source>
</reference>
<dbReference type="InterPro" id="IPR000192">
    <property type="entry name" value="Aminotrans_V_dom"/>
</dbReference>
<gene>
    <name evidence="3" type="ORF">FOKN1_1858</name>
</gene>
<dbReference type="EMBL" id="AP018052">
    <property type="protein sequence ID" value="BAZ94244.1"/>
    <property type="molecule type" value="Genomic_DNA"/>
</dbReference>
<proteinExistence type="predicted"/>
<dbReference type="Gene3D" id="3.90.1150.10">
    <property type="entry name" value="Aspartate Aminotransferase, domain 1"/>
    <property type="match status" value="1"/>
</dbReference>
<dbReference type="Gene3D" id="3.40.640.10">
    <property type="entry name" value="Type I PLP-dependent aspartate aminotransferase-like (Major domain)"/>
    <property type="match status" value="1"/>
</dbReference>
<dbReference type="KEGG" id="ttc:FOKN1_1858"/>
<dbReference type="GO" id="GO:0016829">
    <property type="term" value="F:lyase activity"/>
    <property type="evidence" value="ECO:0007669"/>
    <property type="project" value="UniProtKB-KW"/>
</dbReference>
<feature type="domain" description="Aminotransferase class V" evidence="2">
    <location>
        <begin position="17"/>
        <end position="347"/>
    </location>
</feature>
<organism evidence="3 4">
    <name type="scientific">Thiohalobacter thiocyanaticus</name>
    <dbReference type="NCBI Taxonomy" id="585455"/>
    <lineage>
        <taxon>Bacteria</taxon>
        <taxon>Pseudomonadati</taxon>
        <taxon>Pseudomonadota</taxon>
        <taxon>Gammaproteobacteria</taxon>
        <taxon>Thiohalobacterales</taxon>
        <taxon>Thiohalobacteraceae</taxon>
        <taxon>Thiohalobacter</taxon>
    </lineage>
</organism>
<dbReference type="OrthoDB" id="9764293at2"/>
<evidence type="ECO:0000259" key="2">
    <source>
        <dbReference type="Pfam" id="PF00266"/>
    </source>
</evidence>
<keyword evidence="1" id="KW-0663">Pyridoxal phosphate</keyword>
<dbReference type="InterPro" id="IPR015424">
    <property type="entry name" value="PyrdxlP-dep_Trfase"/>
</dbReference>
<dbReference type="InterPro" id="IPR015422">
    <property type="entry name" value="PyrdxlP-dep_Trfase_small"/>
</dbReference>
<keyword evidence="3" id="KW-0456">Lyase</keyword>
<name>A0A1Z4VSR7_9GAMM</name>
<dbReference type="AlphaFoldDB" id="A0A1Z4VSR7"/>
<keyword evidence="4" id="KW-1185">Reference proteome</keyword>
<dbReference type="SUPFAM" id="SSF53383">
    <property type="entry name" value="PLP-dependent transferases"/>
    <property type="match status" value="1"/>
</dbReference>
<evidence type="ECO:0000313" key="4">
    <source>
        <dbReference type="Proteomes" id="UP000218765"/>
    </source>
</evidence>
<protein>
    <submittedName>
        <fullName evidence="3">Selenocysteine lyase</fullName>
    </submittedName>
</protein>
<accession>A0A1Z4VSR7</accession>
<dbReference type="Proteomes" id="UP000218765">
    <property type="component" value="Chromosome"/>
</dbReference>
<sequence length="374" mass="42006">MQITELEAEFELAPDLIYLNHAAVSPWPRRTAAAVQAFADENLHEGSRHYLHWQQTEQRLRERLQRLIGARGSDEIALLKNTSEGLSFIAAGLDWQAGDNVVISNQEFPSNRVVWESLRPRGVVVRYADVSGEDPEQAVIDQVDDRTRLVAISAVQYGTGLRLDLRRIGRHCEEAEVLFCVDAIQQIGALPFDVRAARADFVVADGHKWMLAPEGLALFYCRRELLQTLQPLEYGWHMLAEPGNFDNPDWQVASDARRFECGSPNMLGIYALEASLSLLEEIGMDRVGAAVLQRSQQIVSALQAQPDRYALITRTQPDRLAGIVTFRPLQEPVDDLFQRLRTAGVQCAQRAGGIRVSPHAYMPLSVIKRFLDLL</sequence>
<dbReference type="InterPro" id="IPR015421">
    <property type="entry name" value="PyrdxlP-dep_Trfase_major"/>
</dbReference>
<dbReference type="RefSeq" id="WP_096366360.1">
    <property type="nucleotide sequence ID" value="NZ_AP018052.1"/>
</dbReference>
<dbReference type="PANTHER" id="PTHR43586:SF15">
    <property type="entry name" value="BLR3095 PROTEIN"/>
    <property type="match status" value="1"/>
</dbReference>